<dbReference type="RefSeq" id="WP_148376125.1">
    <property type="nucleotide sequence ID" value="NZ_VSIY01000003.1"/>
</dbReference>
<keyword evidence="2" id="KW-0378">Hydrolase</keyword>
<dbReference type="AlphaFoldDB" id="A0A5D0RQ60"/>
<dbReference type="Gene3D" id="3.10.129.10">
    <property type="entry name" value="Hotdog Thioesterase"/>
    <property type="match status" value="1"/>
</dbReference>
<dbReference type="SUPFAM" id="SSF54637">
    <property type="entry name" value="Thioesterase/thiol ester dehydrase-isomerase"/>
    <property type="match status" value="1"/>
</dbReference>
<dbReference type="InterPro" id="IPR006683">
    <property type="entry name" value="Thioestr_dom"/>
</dbReference>
<feature type="domain" description="Thioesterase" evidence="3">
    <location>
        <begin position="47"/>
        <end position="119"/>
    </location>
</feature>
<evidence type="ECO:0000259" key="3">
    <source>
        <dbReference type="Pfam" id="PF03061"/>
    </source>
</evidence>
<protein>
    <submittedName>
        <fullName evidence="4">PaaI family thioesterase</fullName>
    </submittedName>
</protein>
<evidence type="ECO:0000313" key="4">
    <source>
        <dbReference type="EMBL" id="TYB83035.1"/>
    </source>
</evidence>
<gene>
    <name evidence="4" type="ORF">FVF75_02295</name>
</gene>
<evidence type="ECO:0000256" key="1">
    <source>
        <dbReference type="ARBA" id="ARBA00008324"/>
    </source>
</evidence>
<dbReference type="InterPro" id="IPR029069">
    <property type="entry name" value="HotDog_dom_sf"/>
</dbReference>
<proteinExistence type="inferred from homology"/>
<dbReference type="GO" id="GO:0047617">
    <property type="term" value="F:fatty acyl-CoA hydrolase activity"/>
    <property type="evidence" value="ECO:0007669"/>
    <property type="project" value="InterPro"/>
</dbReference>
<dbReference type="InterPro" id="IPR039298">
    <property type="entry name" value="ACOT13"/>
</dbReference>
<dbReference type="Pfam" id="PF03061">
    <property type="entry name" value="4HBT"/>
    <property type="match status" value="1"/>
</dbReference>
<dbReference type="PANTHER" id="PTHR21660">
    <property type="entry name" value="THIOESTERASE SUPERFAMILY MEMBER-RELATED"/>
    <property type="match status" value="1"/>
</dbReference>
<dbReference type="PANTHER" id="PTHR21660:SF1">
    <property type="entry name" value="ACYL-COENZYME A THIOESTERASE 13"/>
    <property type="match status" value="1"/>
</dbReference>
<dbReference type="EMBL" id="VSIY01000003">
    <property type="protein sequence ID" value="TYB83035.1"/>
    <property type="molecule type" value="Genomic_DNA"/>
</dbReference>
<reference evidence="4 5" key="1">
    <citation type="submission" date="2019-08" db="EMBL/GenBank/DDBJ databases">
        <title>Identification of a novel species of the genus Boseongicola.</title>
        <authorList>
            <person name="Zhang X.-Q."/>
        </authorList>
    </citation>
    <scope>NUCLEOTIDE SEQUENCE [LARGE SCALE GENOMIC DNA]</scope>
    <source>
        <strain evidence="4 5">HY14</strain>
    </source>
</reference>
<name>A0A5D0RQ60_9RHOB</name>
<evidence type="ECO:0000256" key="2">
    <source>
        <dbReference type="ARBA" id="ARBA00022801"/>
    </source>
</evidence>
<dbReference type="InterPro" id="IPR003736">
    <property type="entry name" value="PAAI_dom"/>
</dbReference>
<dbReference type="Proteomes" id="UP000322080">
    <property type="component" value="Unassembled WGS sequence"/>
</dbReference>
<sequence>MDIETATRWLDDHFTDWVRALDIRVDDVACTGAVLSMPVTNAIKRSGGIAAGPALTALTDTAMVVACAGHNRGFRPVATVTLDTQFLRPASGERISCTATILRAGRSLIFLRAALTEEPSGKDVAHATATFAVQ</sequence>
<evidence type="ECO:0000313" key="5">
    <source>
        <dbReference type="Proteomes" id="UP000322080"/>
    </source>
</evidence>
<keyword evidence="5" id="KW-1185">Reference proteome</keyword>
<comment type="similarity">
    <text evidence="1">Belongs to the thioesterase PaaI family.</text>
</comment>
<organism evidence="4 5">
    <name type="scientific">Maritimibacter fusiformis</name>
    <dbReference type="NCBI Taxonomy" id="2603819"/>
    <lineage>
        <taxon>Bacteria</taxon>
        <taxon>Pseudomonadati</taxon>
        <taxon>Pseudomonadota</taxon>
        <taxon>Alphaproteobacteria</taxon>
        <taxon>Rhodobacterales</taxon>
        <taxon>Roseobacteraceae</taxon>
        <taxon>Maritimibacter</taxon>
    </lineage>
</organism>
<comment type="caution">
    <text evidence="4">The sequence shown here is derived from an EMBL/GenBank/DDBJ whole genome shotgun (WGS) entry which is preliminary data.</text>
</comment>
<accession>A0A5D0RQ60</accession>
<dbReference type="CDD" id="cd03443">
    <property type="entry name" value="PaaI_thioesterase"/>
    <property type="match status" value="1"/>
</dbReference>
<dbReference type="NCBIfam" id="TIGR00369">
    <property type="entry name" value="unchar_dom_1"/>
    <property type="match status" value="1"/>
</dbReference>